<name>A0A1N6UNT5_9BACI</name>
<reference evidence="7" key="2">
    <citation type="submission" date="2017-03" db="EMBL/GenBank/DDBJ databases">
        <title>Bacillus sp. V-88(T) DSM27956, whole genome shotgun sequencing project.</title>
        <authorList>
            <person name="Dastager S.G."/>
            <person name="Neurgaonkar P.S."/>
            <person name="Dharne M.S."/>
        </authorList>
    </citation>
    <scope>NUCLEOTIDE SEQUENCE [LARGE SCALE GENOMIC DNA]</scope>
    <source>
        <strain evidence="7">DSM 25145</strain>
    </source>
</reference>
<keyword evidence="3" id="KW-0812">Transmembrane</keyword>
<evidence type="ECO:0000256" key="2">
    <source>
        <dbReference type="SAM" id="MobiDB-lite"/>
    </source>
</evidence>
<reference evidence="4" key="3">
    <citation type="submission" date="2017-03" db="EMBL/GenBank/DDBJ databases">
        <authorList>
            <person name="Dastager S.G."/>
            <person name="Neurgaonkar P.S."/>
            <person name="Dharne M.S."/>
        </authorList>
    </citation>
    <scope>NUCLEOTIDE SEQUENCE</scope>
    <source>
        <strain evidence="4">DSM 25145</strain>
    </source>
</reference>
<accession>A0A1N6UNT5</accession>
<feature type="transmembrane region" description="Helical" evidence="3">
    <location>
        <begin position="6"/>
        <end position="24"/>
    </location>
</feature>
<sequence length="160" mass="18157">MTTFLLVISFLIHALSLFALILLFQRQNSGRNAENKMKQAANETEEMLTAFLMEMKEENEKLIEDLKKAQVLEKPAQTKQREPMPDPVLPPVTPRKAAAQAYKQTTKHSAAGLQEQNTEKSLIDQMVDLQKSGLSKEEIAKKLNVGRTEVELAFKFNKKE</sequence>
<gene>
    <name evidence="4" type="ORF">B1B05_08220</name>
    <name evidence="5" type="ORF">SAMN05443094_103321</name>
</gene>
<keyword evidence="3" id="KW-1133">Transmembrane helix</keyword>
<dbReference type="STRING" id="1017273.SAMN05443094_103321"/>
<evidence type="ECO:0000313" key="4">
    <source>
        <dbReference type="EMBL" id="OXS78575.1"/>
    </source>
</evidence>
<evidence type="ECO:0000256" key="1">
    <source>
        <dbReference type="SAM" id="Coils"/>
    </source>
</evidence>
<feature type="region of interest" description="Disordered" evidence="2">
    <location>
        <begin position="72"/>
        <end position="117"/>
    </location>
</feature>
<keyword evidence="3" id="KW-0472">Membrane</keyword>
<evidence type="ECO:0008006" key="8">
    <source>
        <dbReference type="Google" id="ProtNLM"/>
    </source>
</evidence>
<keyword evidence="1" id="KW-0175">Coiled coil</keyword>
<proteinExistence type="predicted"/>
<dbReference type="EMBL" id="MWSK01000003">
    <property type="protein sequence ID" value="OXS78575.1"/>
    <property type="molecule type" value="Genomic_DNA"/>
</dbReference>
<feature type="compositionally biased region" description="Low complexity" evidence="2">
    <location>
        <begin position="94"/>
        <end position="104"/>
    </location>
</feature>
<evidence type="ECO:0000313" key="7">
    <source>
        <dbReference type="Proteomes" id="UP000215545"/>
    </source>
</evidence>
<dbReference type="Pfam" id="PF19610">
    <property type="entry name" value="DUF6115"/>
    <property type="match status" value="1"/>
</dbReference>
<feature type="coiled-coil region" evidence="1">
    <location>
        <begin position="41"/>
        <end position="72"/>
    </location>
</feature>
<dbReference type="EMBL" id="FTLX01000003">
    <property type="protein sequence ID" value="SIQ67131.1"/>
    <property type="molecule type" value="Genomic_DNA"/>
</dbReference>
<dbReference type="RefSeq" id="WP_045850013.1">
    <property type="nucleotide sequence ID" value="NZ_FTLX01000003.1"/>
</dbReference>
<dbReference type="AlphaFoldDB" id="A0A1N6UNT5"/>
<evidence type="ECO:0000313" key="5">
    <source>
        <dbReference type="EMBL" id="SIQ67131.1"/>
    </source>
</evidence>
<evidence type="ECO:0000313" key="6">
    <source>
        <dbReference type="Proteomes" id="UP000186385"/>
    </source>
</evidence>
<evidence type="ECO:0000256" key="3">
    <source>
        <dbReference type="SAM" id="Phobius"/>
    </source>
</evidence>
<dbReference type="InterPro" id="IPR046118">
    <property type="entry name" value="DUF6115"/>
</dbReference>
<reference evidence="5 6" key="1">
    <citation type="submission" date="2017-01" db="EMBL/GenBank/DDBJ databases">
        <authorList>
            <person name="Mah S.A."/>
            <person name="Swanson W.J."/>
            <person name="Moy G.W."/>
            <person name="Vacquier V.D."/>
        </authorList>
    </citation>
    <scope>NUCLEOTIDE SEQUENCE [LARGE SCALE GENOMIC DNA]</scope>
    <source>
        <strain evidence="5 6">NIO-1016</strain>
    </source>
</reference>
<keyword evidence="7" id="KW-1185">Reference proteome</keyword>
<protein>
    <recommendedName>
        <fullName evidence="8">Coupling factor for flagellin transcription and translation</fullName>
    </recommendedName>
</protein>
<dbReference type="Proteomes" id="UP000215545">
    <property type="component" value="Unassembled WGS sequence"/>
</dbReference>
<dbReference type="OrthoDB" id="1708317at2"/>
<organism evidence="5 6">
    <name type="scientific">Domibacillus enclensis</name>
    <dbReference type="NCBI Taxonomy" id="1017273"/>
    <lineage>
        <taxon>Bacteria</taxon>
        <taxon>Bacillati</taxon>
        <taxon>Bacillota</taxon>
        <taxon>Bacilli</taxon>
        <taxon>Bacillales</taxon>
        <taxon>Bacillaceae</taxon>
        <taxon>Domibacillus</taxon>
    </lineage>
</organism>
<dbReference type="Proteomes" id="UP000186385">
    <property type="component" value="Unassembled WGS sequence"/>
</dbReference>